<feature type="compositionally biased region" description="Basic and acidic residues" evidence="1">
    <location>
        <begin position="77"/>
        <end position="97"/>
    </location>
</feature>
<keyword evidence="3" id="KW-1185">Reference proteome</keyword>
<evidence type="ECO:0000313" key="2">
    <source>
        <dbReference type="EMBL" id="KAK3343859.1"/>
    </source>
</evidence>
<organism evidence="2 3">
    <name type="scientific">Lasiosphaeria hispida</name>
    <dbReference type="NCBI Taxonomy" id="260671"/>
    <lineage>
        <taxon>Eukaryota</taxon>
        <taxon>Fungi</taxon>
        <taxon>Dikarya</taxon>
        <taxon>Ascomycota</taxon>
        <taxon>Pezizomycotina</taxon>
        <taxon>Sordariomycetes</taxon>
        <taxon>Sordariomycetidae</taxon>
        <taxon>Sordariales</taxon>
        <taxon>Lasiosphaeriaceae</taxon>
        <taxon>Lasiosphaeria</taxon>
    </lineage>
</organism>
<proteinExistence type="predicted"/>
<name>A0AAJ0M9C2_9PEZI</name>
<evidence type="ECO:0000313" key="3">
    <source>
        <dbReference type="Proteomes" id="UP001275084"/>
    </source>
</evidence>
<sequence>MPGHGRRVYIETVRPRSPHHTPYRRHSLSETSSFVFRDEFDDMQERESALLRQNHILQAQIQVKDRELTALDRENQELRRSLESSSDIESRQGQKMRDLRKKNVRLENENGRLESDNDGLKIRIRELLRMLKDATDERVRILKEEVGSLNKQVTEWRRRYEDVDRRLKRFRENLDDHIETNRVLTAENEVLRRNLELEERLRRRHGY</sequence>
<reference evidence="2" key="2">
    <citation type="submission" date="2023-06" db="EMBL/GenBank/DDBJ databases">
        <authorList>
            <consortium name="Lawrence Berkeley National Laboratory"/>
            <person name="Haridas S."/>
            <person name="Hensen N."/>
            <person name="Bonometti L."/>
            <person name="Westerberg I."/>
            <person name="Brannstrom I.O."/>
            <person name="Guillou S."/>
            <person name="Cros-Aarteil S."/>
            <person name="Calhoun S."/>
            <person name="Kuo A."/>
            <person name="Mondo S."/>
            <person name="Pangilinan J."/>
            <person name="Riley R."/>
            <person name="Labutti K."/>
            <person name="Andreopoulos B."/>
            <person name="Lipzen A."/>
            <person name="Chen C."/>
            <person name="Yanf M."/>
            <person name="Daum C."/>
            <person name="Ng V."/>
            <person name="Clum A."/>
            <person name="Steindorff A."/>
            <person name="Ohm R."/>
            <person name="Martin F."/>
            <person name="Silar P."/>
            <person name="Natvig D."/>
            <person name="Lalanne C."/>
            <person name="Gautier V."/>
            <person name="Ament-Velasquez S.L."/>
            <person name="Kruys A."/>
            <person name="Hutchinson M.I."/>
            <person name="Powell A.J."/>
            <person name="Barry K."/>
            <person name="Miller A.N."/>
            <person name="Grigoriev I.V."/>
            <person name="Debuchy R."/>
            <person name="Gladieux P."/>
            <person name="Thoren M.H."/>
            <person name="Johannesson H."/>
        </authorList>
    </citation>
    <scope>NUCLEOTIDE SEQUENCE</scope>
    <source>
        <strain evidence="2">CBS 955.72</strain>
    </source>
</reference>
<dbReference type="EMBL" id="JAUIQD010000007">
    <property type="protein sequence ID" value="KAK3343859.1"/>
    <property type="molecule type" value="Genomic_DNA"/>
</dbReference>
<comment type="caution">
    <text evidence="2">The sequence shown here is derived from an EMBL/GenBank/DDBJ whole genome shotgun (WGS) entry which is preliminary data.</text>
</comment>
<gene>
    <name evidence="2" type="ORF">B0T25DRAFT_309665</name>
</gene>
<accession>A0AAJ0M9C2</accession>
<dbReference type="Proteomes" id="UP001275084">
    <property type="component" value="Unassembled WGS sequence"/>
</dbReference>
<evidence type="ECO:0000256" key="1">
    <source>
        <dbReference type="SAM" id="MobiDB-lite"/>
    </source>
</evidence>
<reference evidence="2" key="1">
    <citation type="journal article" date="2023" name="Mol. Phylogenet. Evol.">
        <title>Genome-scale phylogeny and comparative genomics of the fungal order Sordariales.</title>
        <authorList>
            <person name="Hensen N."/>
            <person name="Bonometti L."/>
            <person name="Westerberg I."/>
            <person name="Brannstrom I.O."/>
            <person name="Guillou S."/>
            <person name="Cros-Aarteil S."/>
            <person name="Calhoun S."/>
            <person name="Haridas S."/>
            <person name="Kuo A."/>
            <person name="Mondo S."/>
            <person name="Pangilinan J."/>
            <person name="Riley R."/>
            <person name="LaButti K."/>
            <person name="Andreopoulos B."/>
            <person name="Lipzen A."/>
            <person name="Chen C."/>
            <person name="Yan M."/>
            <person name="Daum C."/>
            <person name="Ng V."/>
            <person name="Clum A."/>
            <person name="Steindorff A."/>
            <person name="Ohm R.A."/>
            <person name="Martin F."/>
            <person name="Silar P."/>
            <person name="Natvig D.O."/>
            <person name="Lalanne C."/>
            <person name="Gautier V."/>
            <person name="Ament-Velasquez S.L."/>
            <person name="Kruys A."/>
            <person name="Hutchinson M.I."/>
            <person name="Powell A.J."/>
            <person name="Barry K."/>
            <person name="Miller A.N."/>
            <person name="Grigoriev I.V."/>
            <person name="Debuchy R."/>
            <person name="Gladieux P."/>
            <person name="Hiltunen Thoren M."/>
            <person name="Johannesson H."/>
        </authorList>
    </citation>
    <scope>NUCLEOTIDE SEQUENCE</scope>
    <source>
        <strain evidence="2">CBS 955.72</strain>
    </source>
</reference>
<dbReference type="AlphaFoldDB" id="A0AAJ0M9C2"/>
<protein>
    <submittedName>
        <fullName evidence="2">Uncharacterized protein</fullName>
    </submittedName>
</protein>
<feature type="region of interest" description="Disordered" evidence="1">
    <location>
        <begin position="77"/>
        <end position="100"/>
    </location>
</feature>